<accession>A0A8J3FHV5</accession>
<feature type="signal peptide" evidence="1">
    <location>
        <begin position="1"/>
        <end position="22"/>
    </location>
</feature>
<name>A0A8J3FHV5_9ACTN</name>
<evidence type="ECO:0000313" key="2">
    <source>
        <dbReference type="EMBL" id="GGK30249.1"/>
    </source>
</evidence>
<reference evidence="2" key="2">
    <citation type="submission" date="2020-09" db="EMBL/GenBank/DDBJ databases">
        <authorList>
            <person name="Sun Q."/>
            <person name="Ohkuma M."/>
        </authorList>
    </citation>
    <scope>NUCLEOTIDE SEQUENCE</scope>
    <source>
        <strain evidence="2">JCM 3091</strain>
    </source>
</reference>
<dbReference type="Proteomes" id="UP000662200">
    <property type="component" value="Unassembled WGS sequence"/>
</dbReference>
<dbReference type="SUPFAM" id="SSF50405">
    <property type="entry name" value="Actin-crosslinking proteins"/>
    <property type="match status" value="1"/>
</dbReference>
<dbReference type="AlphaFoldDB" id="A0A8J3FHV5"/>
<evidence type="ECO:0000313" key="3">
    <source>
        <dbReference type="Proteomes" id="UP000662200"/>
    </source>
</evidence>
<proteinExistence type="predicted"/>
<dbReference type="RefSeq" id="WP_189114326.1">
    <property type="nucleotide sequence ID" value="NZ_BMQC01000007.1"/>
</dbReference>
<keyword evidence="3" id="KW-1185">Reference proteome</keyword>
<sequence>MNLRHAATAVIVAAATTTGALAGAPASAAPQLRPLTAEMLRHSGDACTKNLYIRHNATKKFVVPETSFQGSTKNMLRATQKTTNSRQRFEICLEPVDGDTATKVHGYIRSTAVGQYVRTEPRAKDKLAGMVRAAAPKLGDDTAFVFYFKDEAGLVALQSAHTGKYLGVETRYPRNAQNMVRAARTQQSRELFTIYLID</sequence>
<comment type="caution">
    <text evidence="2">The sequence shown here is derived from an EMBL/GenBank/DDBJ whole genome shotgun (WGS) entry which is preliminary data.</text>
</comment>
<feature type="chain" id="PRO_5039720152" evidence="1">
    <location>
        <begin position="23"/>
        <end position="198"/>
    </location>
</feature>
<gene>
    <name evidence="2" type="ORF">GCM10010124_23730</name>
</gene>
<dbReference type="EMBL" id="BMQC01000007">
    <property type="protein sequence ID" value="GGK30249.1"/>
    <property type="molecule type" value="Genomic_DNA"/>
</dbReference>
<reference evidence="2" key="1">
    <citation type="journal article" date="2014" name="Int. J. Syst. Evol. Microbiol.">
        <title>Complete genome sequence of Corynebacterium casei LMG S-19264T (=DSM 44701T), isolated from a smear-ripened cheese.</title>
        <authorList>
            <consortium name="US DOE Joint Genome Institute (JGI-PGF)"/>
            <person name="Walter F."/>
            <person name="Albersmeier A."/>
            <person name="Kalinowski J."/>
            <person name="Ruckert C."/>
        </authorList>
    </citation>
    <scope>NUCLEOTIDE SEQUENCE</scope>
    <source>
        <strain evidence="2">JCM 3091</strain>
    </source>
</reference>
<dbReference type="Gene3D" id="2.80.10.50">
    <property type="match status" value="1"/>
</dbReference>
<organism evidence="2 3">
    <name type="scientific">Pilimelia terevasa</name>
    <dbReference type="NCBI Taxonomy" id="53372"/>
    <lineage>
        <taxon>Bacteria</taxon>
        <taxon>Bacillati</taxon>
        <taxon>Actinomycetota</taxon>
        <taxon>Actinomycetes</taxon>
        <taxon>Micromonosporales</taxon>
        <taxon>Micromonosporaceae</taxon>
        <taxon>Pilimelia</taxon>
    </lineage>
</organism>
<evidence type="ECO:0000256" key="1">
    <source>
        <dbReference type="SAM" id="SignalP"/>
    </source>
</evidence>
<keyword evidence="1" id="KW-0732">Signal</keyword>
<dbReference type="InterPro" id="IPR008999">
    <property type="entry name" value="Actin-crosslinking"/>
</dbReference>
<protein>
    <submittedName>
        <fullName evidence="2">Uncharacterized protein</fullName>
    </submittedName>
</protein>